<protein>
    <submittedName>
        <fullName evidence="2">Uncharacterized protein</fullName>
    </submittedName>
</protein>
<gene>
    <name evidence="2" type="ORF">DPMN_019323</name>
</gene>
<comment type="caution">
    <text evidence="2">The sequence shown here is derived from an EMBL/GenBank/DDBJ whole genome shotgun (WGS) entry which is preliminary data.</text>
</comment>
<accession>A0A9D4NI89</accession>
<keyword evidence="3" id="KW-1185">Reference proteome</keyword>
<evidence type="ECO:0000256" key="1">
    <source>
        <dbReference type="SAM" id="MobiDB-lite"/>
    </source>
</evidence>
<organism evidence="2 3">
    <name type="scientific">Dreissena polymorpha</name>
    <name type="common">Zebra mussel</name>
    <name type="synonym">Mytilus polymorpha</name>
    <dbReference type="NCBI Taxonomy" id="45954"/>
    <lineage>
        <taxon>Eukaryota</taxon>
        <taxon>Metazoa</taxon>
        <taxon>Spiralia</taxon>
        <taxon>Lophotrochozoa</taxon>
        <taxon>Mollusca</taxon>
        <taxon>Bivalvia</taxon>
        <taxon>Autobranchia</taxon>
        <taxon>Heteroconchia</taxon>
        <taxon>Euheterodonta</taxon>
        <taxon>Imparidentia</taxon>
        <taxon>Neoheterodontei</taxon>
        <taxon>Myida</taxon>
        <taxon>Dreissenoidea</taxon>
        <taxon>Dreissenidae</taxon>
        <taxon>Dreissena</taxon>
    </lineage>
</organism>
<reference evidence="2" key="2">
    <citation type="submission" date="2020-11" db="EMBL/GenBank/DDBJ databases">
        <authorList>
            <person name="McCartney M.A."/>
            <person name="Auch B."/>
            <person name="Kono T."/>
            <person name="Mallez S."/>
            <person name="Becker A."/>
            <person name="Gohl D.M."/>
            <person name="Silverstein K.A.T."/>
            <person name="Koren S."/>
            <person name="Bechman K.B."/>
            <person name="Herman A."/>
            <person name="Abrahante J.E."/>
            <person name="Garbe J."/>
        </authorList>
    </citation>
    <scope>NUCLEOTIDE SEQUENCE</scope>
    <source>
        <strain evidence="2">Duluth1</strain>
        <tissue evidence="2">Whole animal</tissue>
    </source>
</reference>
<dbReference type="EMBL" id="JAIWYP010000001">
    <property type="protein sequence ID" value="KAH3895163.1"/>
    <property type="molecule type" value="Genomic_DNA"/>
</dbReference>
<feature type="compositionally biased region" description="Basic residues" evidence="1">
    <location>
        <begin position="52"/>
        <end position="66"/>
    </location>
</feature>
<sequence>MAFKKRYGNGDASSIRRLQGKQKVYTYKRITEGVTHQSAKGKQKSALGKQKQPAKGKQKQSAKGKQKALHVYSIFGKQKSALGKQKSLQRQSAKAICIG</sequence>
<feature type="region of interest" description="Disordered" evidence="1">
    <location>
        <begin position="34"/>
        <end position="66"/>
    </location>
</feature>
<reference evidence="2" key="1">
    <citation type="journal article" date="2019" name="bioRxiv">
        <title>The Genome of the Zebra Mussel, Dreissena polymorpha: A Resource for Invasive Species Research.</title>
        <authorList>
            <person name="McCartney M.A."/>
            <person name="Auch B."/>
            <person name="Kono T."/>
            <person name="Mallez S."/>
            <person name="Zhang Y."/>
            <person name="Obille A."/>
            <person name="Becker A."/>
            <person name="Abrahante J.E."/>
            <person name="Garbe J."/>
            <person name="Badalamenti J.P."/>
            <person name="Herman A."/>
            <person name="Mangelson H."/>
            <person name="Liachko I."/>
            <person name="Sullivan S."/>
            <person name="Sone E.D."/>
            <person name="Koren S."/>
            <person name="Silverstein K.A.T."/>
            <person name="Beckman K.B."/>
            <person name="Gohl D.M."/>
        </authorList>
    </citation>
    <scope>NUCLEOTIDE SEQUENCE</scope>
    <source>
        <strain evidence="2">Duluth1</strain>
        <tissue evidence="2">Whole animal</tissue>
    </source>
</reference>
<dbReference type="Proteomes" id="UP000828390">
    <property type="component" value="Unassembled WGS sequence"/>
</dbReference>
<evidence type="ECO:0000313" key="3">
    <source>
        <dbReference type="Proteomes" id="UP000828390"/>
    </source>
</evidence>
<evidence type="ECO:0000313" key="2">
    <source>
        <dbReference type="EMBL" id="KAH3895163.1"/>
    </source>
</evidence>
<name>A0A9D4NI89_DREPO</name>
<proteinExistence type="predicted"/>
<dbReference type="AlphaFoldDB" id="A0A9D4NI89"/>